<reference evidence="4 5" key="1">
    <citation type="journal article" date="2019" name="Plant Biotechnol. J.">
        <title>The red bayberry genome and genetic basis of sex determination.</title>
        <authorList>
            <person name="Jia H.M."/>
            <person name="Jia H.J."/>
            <person name="Cai Q.L."/>
            <person name="Wang Y."/>
            <person name="Zhao H.B."/>
            <person name="Yang W.F."/>
            <person name="Wang G.Y."/>
            <person name="Li Y.H."/>
            <person name="Zhan D.L."/>
            <person name="Shen Y.T."/>
            <person name="Niu Q.F."/>
            <person name="Chang L."/>
            <person name="Qiu J."/>
            <person name="Zhao L."/>
            <person name="Xie H.B."/>
            <person name="Fu W.Y."/>
            <person name="Jin J."/>
            <person name="Li X.W."/>
            <person name="Jiao Y."/>
            <person name="Zhou C.C."/>
            <person name="Tu T."/>
            <person name="Chai C.Y."/>
            <person name="Gao J.L."/>
            <person name="Fan L.J."/>
            <person name="van de Weg E."/>
            <person name="Wang J.Y."/>
            <person name="Gao Z.S."/>
        </authorList>
    </citation>
    <scope>NUCLEOTIDE SEQUENCE [LARGE SCALE GENOMIC DNA]</scope>
    <source>
        <tissue evidence="4">Leaves</tissue>
    </source>
</reference>
<evidence type="ECO:0000313" key="5">
    <source>
        <dbReference type="Proteomes" id="UP000516437"/>
    </source>
</evidence>
<accession>A0A6A1WDF5</accession>
<evidence type="ECO:0000256" key="2">
    <source>
        <dbReference type="ARBA" id="ARBA00022737"/>
    </source>
</evidence>
<feature type="repeat" description="PPR" evidence="3">
    <location>
        <begin position="254"/>
        <end position="288"/>
    </location>
</feature>
<dbReference type="InterPro" id="IPR002885">
    <property type="entry name" value="PPR_rpt"/>
</dbReference>
<dbReference type="Pfam" id="PF12854">
    <property type="entry name" value="PPR_1"/>
    <property type="match status" value="1"/>
</dbReference>
<sequence length="313" mass="35153">MEVANFKLDVVLYNTVIDSLCKDRLVTVALNLSFEMTSKGIHPELVTYNSLIHGLCNSGLWKEATKLLHEMVKRKIMPDVCTFNILVDTLRQKGNAYKGKRSLRCDDSKGIEPDVVTYSSLIDTLGKEWMLTKAKEAFDVMIQSGIDPNVIIYISIIDDYCLQNKMEALKVLNLMLARGCSPSAFTYNILIHGYCKSKQIDEATCLYQEMSKNGIILDVVAHTAFIGGLCRVGRSQAAVENSFIVFLPKGFQPAVRTYTIIIKGYCKEGLLNEACALLKQMDWNGCSPDYFTYNAIIQGHLLHKETSKAMKYL</sequence>
<dbReference type="Gene3D" id="1.25.40.10">
    <property type="entry name" value="Tetratricopeptide repeat domain"/>
    <property type="match status" value="3"/>
</dbReference>
<comment type="similarity">
    <text evidence="1">Belongs to the PPR family. P subfamily.</text>
</comment>
<dbReference type="OrthoDB" id="822380at2759"/>
<evidence type="ECO:0008006" key="6">
    <source>
        <dbReference type="Google" id="ProtNLM"/>
    </source>
</evidence>
<comment type="caution">
    <text evidence="4">The sequence shown here is derived from an EMBL/GenBank/DDBJ whole genome shotgun (WGS) entry which is preliminary data.</text>
</comment>
<evidence type="ECO:0000256" key="1">
    <source>
        <dbReference type="ARBA" id="ARBA00007626"/>
    </source>
</evidence>
<evidence type="ECO:0000313" key="4">
    <source>
        <dbReference type="EMBL" id="KAB1223322.1"/>
    </source>
</evidence>
<dbReference type="AlphaFoldDB" id="A0A6A1WDF5"/>
<evidence type="ECO:0000256" key="3">
    <source>
        <dbReference type="PROSITE-ProRule" id="PRU00708"/>
    </source>
</evidence>
<dbReference type="InterPro" id="IPR011990">
    <property type="entry name" value="TPR-like_helical_dom_sf"/>
</dbReference>
<protein>
    <recommendedName>
        <fullName evidence="6">Pentatricopeptide repeat-containing protein</fullName>
    </recommendedName>
</protein>
<feature type="repeat" description="PPR" evidence="3">
    <location>
        <begin position="44"/>
        <end position="78"/>
    </location>
</feature>
<proteinExistence type="inferred from homology"/>
<keyword evidence="5" id="KW-1185">Reference proteome</keyword>
<feature type="repeat" description="PPR" evidence="3">
    <location>
        <begin position="183"/>
        <end position="217"/>
    </location>
</feature>
<dbReference type="EMBL" id="RXIC02000020">
    <property type="protein sequence ID" value="KAB1223322.1"/>
    <property type="molecule type" value="Genomic_DNA"/>
</dbReference>
<organism evidence="4 5">
    <name type="scientific">Morella rubra</name>
    <name type="common">Chinese bayberry</name>
    <dbReference type="NCBI Taxonomy" id="262757"/>
    <lineage>
        <taxon>Eukaryota</taxon>
        <taxon>Viridiplantae</taxon>
        <taxon>Streptophyta</taxon>
        <taxon>Embryophyta</taxon>
        <taxon>Tracheophyta</taxon>
        <taxon>Spermatophyta</taxon>
        <taxon>Magnoliopsida</taxon>
        <taxon>eudicotyledons</taxon>
        <taxon>Gunneridae</taxon>
        <taxon>Pentapetalae</taxon>
        <taxon>rosids</taxon>
        <taxon>fabids</taxon>
        <taxon>Fagales</taxon>
        <taxon>Myricaceae</taxon>
        <taxon>Morella</taxon>
    </lineage>
</organism>
<dbReference type="PROSITE" id="PS51375">
    <property type="entry name" value="PPR"/>
    <property type="match status" value="5"/>
</dbReference>
<keyword evidence="2" id="KW-0677">Repeat</keyword>
<name>A0A6A1WDF5_9ROSI</name>
<feature type="repeat" description="PPR" evidence="3">
    <location>
        <begin position="114"/>
        <end position="148"/>
    </location>
</feature>
<dbReference type="Pfam" id="PF13041">
    <property type="entry name" value="PPR_2"/>
    <property type="match status" value="4"/>
</dbReference>
<gene>
    <name evidence="4" type="ORF">CJ030_MR2G001434</name>
</gene>
<dbReference type="PANTHER" id="PTHR47941">
    <property type="entry name" value="PENTATRICOPEPTIDE REPEAT-CONTAINING PROTEIN 3, MITOCHONDRIAL"/>
    <property type="match status" value="1"/>
</dbReference>
<dbReference type="NCBIfam" id="TIGR00756">
    <property type="entry name" value="PPR"/>
    <property type="match status" value="5"/>
</dbReference>
<feature type="repeat" description="PPR" evidence="3">
    <location>
        <begin position="9"/>
        <end position="43"/>
    </location>
</feature>
<dbReference type="Proteomes" id="UP000516437">
    <property type="component" value="Chromosome 2"/>
</dbReference>